<dbReference type="SUPFAM" id="SSF52777">
    <property type="entry name" value="CoA-dependent acyltransferases"/>
    <property type="match status" value="4"/>
</dbReference>
<keyword evidence="6" id="KW-1185">Reference proteome</keyword>
<dbReference type="PROSITE" id="PS00455">
    <property type="entry name" value="AMP_BINDING"/>
    <property type="match status" value="2"/>
</dbReference>
<dbReference type="InterPro" id="IPR025110">
    <property type="entry name" value="AMP-bd_C"/>
</dbReference>
<dbReference type="NCBIfam" id="TIGR01733">
    <property type="entry name" value="AA-adenyl-dom"/>
    <property type="match status" value="2"/>
</dbReference>
<dbReference type="Gene3D" id="2.30.38.10">
    <property type="entry name" value="Luciferase, Domain 3"/>
    <property type="match status" value="2"/>
</dbReference>
<reference evidence="6" key="1">
    <citation type="journal article" date="2019" name="Int. J. Syst. Evol. Microbiol.">
        <title>The Global Catalogue of Microorganisms (GCM) 10K type strain sequencing project: providing services to taxonomists for standard genome sequencing and annotation.</title>
        <authorList>
            <consortium name="The Broad Institute Genomics Platform"/>
            <consortium name="The Broad Institute Genome Sequencing Center for Infectious Disease"/>
            <person name="Wu L."/>
            <person name="Ma J."/>
        </authorList>
    </citation>
    <scope>NUCLEOTIDE SEQUENCE [LARGE SCALE GENOMIC DNA]</scope>
    <source>
        <strain evidence="6">JCM 30346</strain>
    </source>
</reference>
<feature type="domain" description="Carrier" evidence="4">
    <location>
        <begin position="514"/>
        <end position="589"/>
    </location>
</feature>
<comment type="cofactor">
    <cofactor evidence="1">
        <name>pantetheine 4'-phosphate</name>
        <dbReference type="ChEBI" id="CHEBI:47942"/>
    </cofactor>
</comment>
<dbReference type="PROSITE" id="PS50075">
    <property type="entry name" value="CARRIER"/>
    <property type="match status" value="2"/>
</dbReference>
<dbReference type="InterPro" id="IPR020806">
    <property type="entry name" value="PKS_PP-bd"/>
</dbReference>
<dbReference type="Gene3D" id="3.30.559.10">
    <property type="entry name" value="Chloramphenicol acetyltransferase-like domain"/>
    <property type="match status" value="2"/>
</dbReference>
<dbReference type="CDD" id="cd19531">
    <property type="entry name" value="LCL_NRPS-like"/>
    <property type="match status" value="1"/>
</dbReference>
<dbReference type="InterPro" id="IPR045851">
    <property type="entry name" value="AMP-bd_C_sf"/>
</dbReference>
<dbReference type="InterPro" id="IPR006162">
    <property type="entry name" value="Ppantetheine_attach_site"/>
</dbReference>
<dbReference type="Pfam" id="PF00550">
    <property type="entry name" value="PP-binding"/>
    <property type="match status" value="2"/>
</dbReference>
<dbReference type="NCBIfam" id="NF003417">
    <property type="entry name" value="PRK04813.1"/>
    <property type="match status" value="2"/>
</dbReference>
<dbReference type="PANTHER" id="PTHR45527:SF1">
    <property type="entry name" value="FATTY ACID SYNTHASE"/>
    <property type="match status" value="1"/>
</dbReference>
<dbReference type="Gene3D" id="3.30.559.30">
    <property type="entry name" value="Nonribosomal peptide synthetase, condensation domain"/>
    <property type="match status" value="2"/>
</dbReference>
<dbReference type="Pfam" id="PF13193">
    <property type="entry name" value="AMP-binding_C"/>
    <property type="match status" value="2"/>
</dbReference>
<evidence type="ECO:0000256" key="2">
    <source>
        <dbReference type="ARBA" id="ARBA00022450"/>
    </source>
</evidence>
<dbReference type="Gene3D" id="3.30.300.30">
    <property type="match status" value="2"/>
</dbReference>
<dbReference type="Pfam" id="PF00668">
    <property type="entry name" value="Condensation"/>
    <property type="match status" value="2"/>
</dbReference>
<accession>A0ABW1NAW1</accession>
<dbReference type="EMBL" id="JBHSRF010000004">
    <property type="protein sequence ID" value="MFC6080476.1"/>
    <property type="molecule type" value="Genomic_DNA"/>
</dbReference>
<dbReference type="CDD" id="cd12117">
    <property type="entry name" value="A_NRPS_Srf_like"/>
    <property type="match status" value="2"/>
</dbReference>
<protein>
    <submittedName>
        <fullName evidence="5">Amino acid adenylation domain-containing protein</fullName>
    </submittedName>
</protein>
<dbReference type="InterPro" id="IPR009081">
    <property type="entry name" value="PP-bd_ACP"/>
</dbReference>
<keyword evidence="2" id="KW-0596">Phosphopantetheine</keyword>
<dbReference type="Pfam" id="PF00501">
    <property type="entry name" value="AMP-binding"/>
    <property type="match status" value="2"/>
</dbReference>
<evidence type="ECO:0000256" key="3">
    <source>
        <dbReference type="ARBA" id="ARBA00022553"/>
    </source>
</evidence>
<dbReference type="Gene3D" id="1.10.1200.10">
    <property type="entry name" value="ACP-like"/>
    <property type="match status" value="2"/>
</dbReference>
<dbReference type="Proteomes" id="UP001596137">
    <property type="component" value="Unassembled WGS sequence"/>
</dbReference>
<dbReference type="InterPro" id="IPR001242">
    <property type="entry name" value="Condensation_dom"/>
</dbReference>
<gene>
    <name evidence="5" type="ORF">ACFP1K_04860</name>
</gene>
<dbReference type="InterPro" id="IPR000873">
    <property type="entry name" value="AMP-dep_synth/lig_dom"/>
</dbReference>
<name>A0ABW1NAW1_9ACTN</name>
<dbReference type="InterPro" id="IPR020845">
    <property type="entry name" value="AMP-binding_CS"/>
</dbReference>
<dbReference type="RefSeq" id="WP_380747273.1">
    <property type="nucleotide sequence ID" value="NZ_JBHSRF010000004.1"/>
</dbReference>
<dbReference type="CDD" id="cd19540">
    <property type="entry name" value="LCL_NRPS-like"/>
    <property type="match status" value="1"/>
</dbReference>
<dbReference type="InterPro" id="IPR036736">
    <property type="entry name" value="ACP-like_sf"/>
</dbReference>
<organism evidence="5 6">
    <name type="scientific">Sphaerisporangium aureirubrum</name>
    <dbReference type="NCBI Taxonomy" id="1544736"/>
    <lineage>
        <taxon>Bacteria</taxon>
        <taxon>Bacillati</taxon>
        <taxon>Actinomycetota</taxon>
        <taxon>Actinomycetes</taxon>
        <taxon>Streptosporangiales</taxon>
        <taxon>Streptosporangiaceae</taxon>
        <taxon>Sphaerisporangium</taxon>
    </lineage>
</organism>
<dbReference type="PROSITE" id="PS00012">
    <property type="entry name" value="PHOSPHOPANTETHEINE"/>
    <property type="match status" value="2"/>
</dbReference>
<dbReference type="SUPFAM" id="SSF47336">
    <property type="entry name" value="ACP-like"/>
    <property type="match status" value="2"/>
</dbReference>
<dbReference type="Gene3D" id="3.40.50.980">
    <property type="match status" value="4"/>
</dbReference>
<feature type="domain" description="Carrier" evidence="4">
    <location>
        <begin position="1566"/>
        <end position="1641"/>
    </location>
</feature>
<dbReference type="InterPro" id="IPR023213">
    <property type="entry name" value="CAT-like_dom_sf"/>
</dbReference>
<proteinExistence type="predicted"/>
<dbReference type="SMART" id="SM00823">
    <property type="entry name" value="PKS_PP"/>
    <property type="match status" value="2"/>
</dbReference>
<comment type="caution">
    <text evidence="5">The sequence shown here is derived from an EMBL/GenBank/DDBJ whole genome shotgun (WGS) entry which is preliminary data.</text>
</comment>
<dbReference type="InterPro" id="IPR010071">
    <property type="entry name" value="AA_adenyl_dom"/>
</dbReference>
<sequence>MPYESVEPDNLIDLFAARVREHGDDIALTCRGLNVTYAELNQAASGVARFLAGDGALPEEPVGVLMERGTDVVTVIVGVVKAGCAYVPLDVRSPSARIRTIAQECGFNRVIVDTAGRAAELRALFGDTVQVTAYPEIPRGSGPFQAAVVPSQLAYVIYTSGSTGVPKGVEIAHRDLVTFTQDSCWSGGLDRRVLFYSPLSFDASVFEMWVPLLRGGCAVVAPPGEADPGVLSELITGEGVTCAFVTTSLFNVIAEEYPGAFATIGQVWMGGEAASPAAVRRAREGCAPGTVVNVYGPTEATIFATFHVVPDEIGNPVPIGAEMEGVRAYVMDEAMAQVPVGEEGELCLGGTGVARGYRARAGLTAERFVPDPVAADGGRMYRTGDIVRRRADGLLEFVGRRDNQVKLRGFRIELGEIENQLAERDDVARVAVVAREDPAGDKTLVAYVVPRRNAGGGERWDAWSRELLAHLRERLPAYMVPARCVVLDRLPFTPHGKLDVKALPATPPARAGGAPRTPAEELICRTFAEVLGLDAVGVGDDFFELGGHSLLAARVTARIAATSGLRLRAAELFDTPTAAALAARLDGLPEARPAAHILRARPRQDRIPLSHAQRRLWILNQMDEGADPSYHIPLVFTLTSEPDAGALRLALTDVVERHESLRTVFAGDGDAPYQRVLGAGEWDVGLTVAGCAPGELDATVTRLIRMPFDLRRELPIRAALVRAPERSVLVLVLHHISADGWSLAPLTRDLSRAYAARTAGAEPSLPPLPVQYRDYCAWQREILDDGDDVFGEQLDFWRERLAGVPDGSRLPTGRPRPAVPGRDGDVVRFELPAGLRRDLEALARSGRTTLFAVLHAGLAGLLTRLGSGEDVVVGSPVADRPDGVLDDLVGFFVNTVVLRTDTSGDPTFEELLARVHEGWQSTYAHQDVPFDLLVERLNPARSLSHHPFFQVALSLVNTSDADLRIEGLTGDWSIADAKAAKFDLTFTVIPRFTEDGEPGPLEATVEYATDLFDRATVERLADRLVLLLRDAAAHPGRRLGSLRVVGERERAGLLAAHTALGPLPATLAEAFAWQVAAHPDAPAVIDGGERLSYRELDERTGALARALAARGGGWESGVGLLMDHGAGSVAAMLGVVRSGGAYVPLDSRYPPARMAAILAECGVRTVLVDTAERAAEVEGCGDVRALLVGEAIEAGRGTDVEVAGVVSGDQLAYVMYTSGSTGTPKGVAVTHEDVIGLTADSRWTPEVVERVLLHSPLAFDATTFEMWVPLLRGGCVVVPPPTREIEDLYRVIVEENASAAFMTTALFNMMVQEHPDVVTRLRQLWTGGEAASTTAVARAVEAGGPGSVVNGYGPTETTTFATCHPVHAPVTHPVPLGTAMEGLRTYVVDEFGGLAGVDMPGELCVGGVGVARGYLGRPGLTAERFVPDPYGEPGSRMYRTGDLCHHRGDGLLEYGGRLDRQVKIRGFRIEPGEIETMLTGMDDVAQATVQVREERTAGKTLVAYLVSRSTDEDALVTRVRDHLRENLPSYMVPSAFVVLDDLPVTPQGKVDVRALPDPVIRTTSRPPRSAGERVLCGLFAEVLGLDAVGVDDGFFELGGHSLLALRLVNRLRSDHGVDLPVRELFRAPTVAGFAAVAGEPAMARLAAGGHADADAITRTTSPERPAPLSSAQERLWFLDQLRPGRPDYNVPTAYRLTGPLDVPRLRRALAALAERHDILRTRYPSSDGEPYQLTRPAAEPPLRIAECASPEAARDTVDREVARPFDLEAAPPVRFTLVRRGGEDHILLMVIHHIATDGWSCGLLWRDLAALYAGGPQLPEPVIRYADYAEWQRQQQDGARFKAELEYWRHRLAGLEPVELPADRPRPARPSGRGAQLDLVIPAGRRDRLLDLGRRHGTTAFITTLTAFQVLVAGVTGRRDVAVGTPVAGRGRPELEPVAGFFVNSVVLRGDVDPARGFADLLTAAREHAAEAYSSSDVPFDRLVRELSPHRDPSRNPLFQLSFALSEADVPGAPATWGELTAQPHPVRFPAVKFDLEVALTDRGDHMEGVAYYATDLFDEPTVQRLLHQYGDLLDAVAERPDAPVASLFPVVTL</sequence>
<dbReference type="PANTHER" id="PTHR45527">
    <property type="entry name" value="NONRIBOSOMAL PEPTIDE SYNTHETASE"/>
    <property type="match status" value="1"/>
</dbReference>
<keyword evidence="3" id="KW-0597">Phosphoprotein</keyword>
<evidence type="ECO:0000259" key="4">
    <source>
        <dbReference type="PROSITE" id="PS50075"/>
    </source>
</evidence>
<evidence type="ECO:0000313" key="6">
    <source>
        <dbReference type="Proteomes" id="UP001596137"/>
    </source>
</evidence>
<evidence type="ECO:0000256" key="1">
    <source>
        <dbReference type="ARBA" id="ARBA00001957"/>
    </source>
</evidence>
<evidence type="ECO:0000313" key="5">
    <source>
        <dbReference type="EMBL" id="MFC6080476.1"/>
    </source>
</evidence>
<dbReference type="SUPFAM" id="SSF56801">
    <property type="entry name" value="Acetyl-CoA synthetase-like"/>
    <property type="match status" value="2"/>
</dbReference>